<dbReference type="NCBIfam" id="NF010068">
    <property type="entry name" value="PRK13548.1"/>
    <property type="match status" value="1"/>
</dbReference>
<comment type="similarity">
    <text evidence="1">Belongs to the ABC transporter superfamily.</text>
</comment>
<reference evidence="7 8" key="1">
    <citation type="submission" date="2016-11" db="EMBL/GenBank/DDBJ databases">
        <authorList>
            <person name="Jaros S."/>
            <person name="Januszkiewicz K."/>
            <person name="Wedrychowicz H."/>
        </authorList>
    </citation>
    <scope>NUCLEOTIDE SEQUENCE [LARGE SCALE GENOMIC DNA]</scope>
    <source>
        <strain evidence="7">NVI 5450</strain>
    </source>
</reference>
<evidence type="ECO:0000313" key="7">
    <source>
        <dbReference type="EMBL" id="SGY99243.1"/>
    </source>
</evidence>
<dbReference type="SMART" id="SM00382">
    <property type="entry name" value="AAA"/>
    <property type="match status" value="1"/>
</dbReference>
<evidence type="ECO:0000256" key="2">
    <source>
        <dbReference type="ARBA" id="ARBA00022448"/>
    </source>
</evidence>
<keyword evidence="2" id="KW-0813">Transport</keyword>
<evidence type="ECO:0000256" key="1">
    <source>
        <dbReference type="ARBA" id="ARBA00005417"/>
    </source>
</evidence>
<accession>A0A090IK78</accession>
<proteinExistence type="inferred from homology"/>
<dbReference type="PROSITE" id="PS50893">
    <property type="entry name" value="ABC_TRANSPORTER_2"/>
    <property type="match status" value="1"/>
</dbReference>
<dbReference type="GO" id="GO:0016887">
    <property type="term" value="F:ATP hydrolysis activity"/>
    <property type="evidence" value="ECO:0007669"/>
    <property type="project" value="InterPro"/>
</dbReference>
<dbReference type="Gene3D" id="3.40.50.300">
    <property type="entry name" value="P-loop containing nucleotide triphosphate hydrolases"/>
    <property type="match status" value="1"/>
</dbReference>
<dbReference type="SUPFAM" id="SSF52540">
    <property type="entry name" value="P-loop containing nucleoside triphosphate hydrolases"/>
    <property type="match status" value="1"/>
</dbReference>
<evidence type="ECO:0000256" key="6">
    <source>
        <dbReference type="ARBA" id="ARBA00037066"/>
    </source>
</evidence>
<dbReference type="RefSeq" id="WP_045111803.1">
    <property type="nucleotide sequence ID" value="NZ_CAWRBC010000048.1"/>
</dbReference>
<dbReference type="InterPro" id="IPR003439">
    <property type="entry name" value="ABC_transporter-like_ATP-bd"/>
</dbReference>
<dbReference type="OrthoDB" id="5292475at2"/>
<dbReference type="PANTHER" id="PTHR42794:SF1">
    <property type="entry name" value="HEMIN IMPORT ATP-BINDING PROTEIN HMUV"/>
    <property type="match status" value="1"/>
</dbReference>
<dbReference type="EMBL" id="FPLD01000060">
    <property type="protein sequence ID" value="SGY99243.1"/>
    <property type="molecule type" value="Genomic_DNA"/>
</dbReference>
<dbReference type="Proteomes" id="UP000183794">
    <property type="component" value="Unassembled WGS sequence"/>
</dbReference>
<dbReference type="CDD" id="cd03214">
    <property type="entry name" value="ABC_Iron-Siderophores_B12_Hemin"/>
    <property type="match status" value="1"/>
</dbReference>
<organism evidence="7 8">
    <name type="scientific">Moritella viscosa</name>
    <dbReference type="NCBI Taxonomy" id="80854"/>
    <lineage>
        <taxon>Bacteria</taxon>
        <taxon>Pseudomonadati</taxon>
        <taxon>Pseudomonadota</taxon>
        <taxon>Gammaproteobacteria</taxon>
        <taxon>Alteromonadales</taxon>
        <taxon>Moritellaceae</taxon>
        <taxon>Moritella</taxon>
    </lineage>
</organism>
<keyword evidence="5" id="KW-1278">Translocase</keyword>
<dbReference type="AlphaFoldDB" id="A0A090IK78"/>
<evidence type="ECO:0000256" key="5">
    <source>
        <dbReference type="ARBA" id="ARBA00022967"/>
    </source>
</evidence>
<dbReference type="Pfam" id="PF00005">
    <property type="entry name" value="ABC_tran"/>
    <property type="match status" value="1"/>
</dbReference>
<name>A0A090IK78_9GAMM</name>
<dbReference type="STRING" id="80854.MVIS_3829"/>
<keyword evidence="4 7" id="KW-0067">ATP-binding</keyword>
<dbReference type="HOGENOM" id="CLU_000604_1_11_6"/>
<dbReference type="KEGG" id="mvs:MVIS_3829"/>
<dbReference type="GO" id="GO:0005524">
    <property type="term" value="F:ATP binding"/>
    <property type="evidence" value="ECO:0007669"/>
    <property type="project" value="UniProtKB-KW"/>
</dbReference>
<keyword evidence="3" id="KW-0547">Nucleotide-binding</keyword>
<evidence type="ECO:0000256" key="4">
    <source>
        <dbReference type="ARBA" id="ARBA00022840"/>
    </source>
</evidence>
<dbReference type="PATRIC" id="fig|80854.5.peg.4053"/>
<gene>
    <name evidence="7" type="ORF">NVI5450_2166</name>
</gene>
<protein>
    <submittedName>
        <fullName evidence="7">Hemin transport system ATP-binding protein HmuV</fullName>
    </submittedName>
</protein>
<dbReference type="InterPro" id="IPR003593">
    <property type="entry name" value="AAA+_ATPase"/>
</dbReference>
<dbReference type="PANTHER" id="PTHR42794">
    <property type="entry name" value="HEMIN IMPORT ATP-BINDING PROTEIN HMUV"/>
    <property type="match status" value="1"/>
</dbReference>
<evidence type="ECO:0000256" key="3">
    <source>
        <dbReference type="ARBA" id="ARBA00022741"/>
    </source>
</evidence>
<dbReference type="FunFam" id="3.40.50.300:FF:000134">
    <property type="entry name" value="Iron-enterobactin ABC transporter ATP-binding protein"/>
    <property type="match status" value="1"/>
</dbReference>
<comment type="function">
    <text evidence="6">Part of the ABC transporter complex HmuTUV involved in hemin import. Responsible for energy coupling to the transport system.</text>
</comment>
<dbReference type="InterPro" id="IPR027417">
    <property type="entry name" value="P-loop_NTPase"/>
</dbReference>
<sequence>MLNVTKSVLHCQQLNYNIAGKCIFNDLNLTLDEGEFLAVLGPNGAGKSSLFKAITGELKPTSGTIFLNGEVRNNINRSEVAKMLAVLPQSASLSFSFQVFDVVLMGGLQADSGQAKVQELADTILREQDIEHLRTRAYPTLSGGEKQRVHFARVLLQLAVGNKNKPQLLLLDEPTAALDINYQHQLLKSAKHLAQTGVAVVAVLHDLNLAAKYADRIILLKEGNICANGSAEQVVTTDNIRDVYGYESTVINNAEFSHPIVM</sequence>
<evidence type="ECO:0000313" key="8">
    <source>
        <dbReference type="Proteomes" id="UP000183794"/>
    </source>
</evidence>